<proteinExistence type="predicted"/>
<evidence type="ECO:0000313" key="1">
    <source>
        <dbReference type="EMBL" id="KGF05006.1"/>
    </source>
</evidence>
<comment type="caution">
    <text evidence="1">The sequence shown here is derived from an EMBL/GenBank/DDBJ whole genome shotgun (WGS) entry which is preliminary data.</text>
</comment>
<dbReference type="EMBL" id="JRMW01000021">
    <property type="protein sequence ID" value="KGF05006.1"/>
    <property type="molecule type" value="Genomic_DNA"/>
</dbReference>
<evidence type="ECO:0000313" key="2">
    <source>
        <dbReference type="Proteomes" id="UP000029579"/>
    </source>
</evidence>
<dbReference type="AlphaFoldDB" id="A0A095X5N9"/>
<reference evidence="1 2" key="1">
    <citation type="submission" date="2014-07" db="EMBL/GenBank/DDBJ databases">
        <authorList>
            <person name="McCorrison J."/>
            <person name="Sanka R."/>
            <person name="Torralba M."/>
            <person name="Gillis M."/>
            <person name="Haft D.H."/>
            <person name="Methe B."/>
            <person name="Sutton G."/>
            <person name="Nelson K.E."/>
        </authorList>
    </citation>
    <scope>NUCLEOTIDE SEQUENCE [LARGE SCALE GENOMIC DNA]</scope>
    <source>
        <strain evidence="1 2">S7-1-13</strain>
    </source>
</reference>
<protein>
    <submittedName>
        <fullName evidence="1">Chromate transporter</fullName>
    </submittedName>
</protein>
<name>A0A095X5N9_9FIRM</name>
<feature type="non-terminal residue" evidence="1">
    <location>
        <position position="1"/>
    </location>
</feature>
<organism evidence="1 2">
    <name type="scientific">Anaerococcus lactolyticus S7-1-13</name>
    <dbReference type="NCBI Taxonomy" id="1284686"/>
    <lineage>
        <taxon>Bacteria</taxon>
        <taxon>Bacillati</taxon>
        <taxon>Bacillota</taxon>
        <taxon>Tissierellia</taxon>
        <taxon>Tissierellales</taxon>
        <taxon>Peptoniphilaceae</taxon>
        <taxon>Anaerococcus</taxon>
    </lineage>
</organism>
<dbReference type="Proteomes" id="UP000029579">
    <property type="component" value="Unassembled WGS sequence"/>
</dbReference>
<accession>A0A095X5N9</accession>
<sequence length="62" mass="6757">IAGLDILKTSLFDINPVAFENLNVKMLGLFLGAFIIMQKKDYDPIKVMLASGAIYLTLGVVV</sequence>
<gene>
    <name evidence="1" type="ORF">HMPREF1630_01710</name>
</gene>
<dbReference type="eggNOG" id="COG2059">
    <property type="taxonomic scope" value="Bacteria"/>
</dbReference>